<sequence>MRVATSTLRASDANGRTLDDPTDTQVHDLFADLNARRPFAVVERLDREPAGQFYFQLHLDYVGDQNPDADEPVDVDYDIEFRAGGPDQHYHARVTGEYSSAGTDLAYIVYTVYRAWRTGDPQLKTLLPWELLTFDN</sequence>
<gene>
    <name evidence="2" type="ORF">EBN03_25325</name>
</gene>
<dbReference type="Proteomes" id="UP000279275">
    <property type="component" value="Unassembled WGS sequence"/>
</dbReference>
<comment type="caution">
    <text evidence="2">The sequence shown here is derived from an EMBL/GenBank/DDBJ whole genome shotgun (WGS) entry which is preliminary data.</text>
</comment>
<dbReference type="AlphaFoldDB" id="A0A3M2L1N8"/>
<feature type="region of interest" description="Disordered" evidence="1">
    <location>
        <begin position="1"/>
        <end position="23"/>
    </location>
</feature>
<dbReference type="EMBL" id="RFFH01000013">
    <property type="protein sequence ID" value="RMI29715.1"/>
    <property type="molecule type" value="Genomic_DNA"/>
</dbReference>
<name>A0A3M2L1N8_9NOCA</name>
<accession>A0A3M2L1N8</accession>
<organism evidence="2 3">
    <name type="scientific">Nocardia stercoris</name>
    <dbReference type="NCBI Taxonomy" id="2483361"/>
    <lineage>
        <taxon>Bacteria</taxon>
        <taxon>Bacillati</taxon>
        <taxon>Actinomycetota</taxon>
        <taxon>Actinomycetes</taxon>
        <taxon>Mycobacteriales</taxon>
        <taxon>Nocardiaceae</taxon>
        <taxon>Nocardia</taxon>
    </lineage>
</organism>
<evidence type="ECO:0000256" key="1">
    <source>
        <dbReference type="SAM" id="MobiDB-lite"/>
    </source>
</evidence>
<evidence type="ECO:0000313" key="2">
    <source>
        <dbReference type="EMBL" id="RMI29715.1"/>
    </source>
</evidence>
<protein>
    <submittedName>
        <fullName evidence="2">Uncharacterized protein</fullName>
    </submittedName>
</protein>
<proteinExistence type="predicted"/>
<reference evidence="2 3" key="1">
    <citation type="submission" date="2018-10" db="EMBL/GenBank/DDBJ databases">
        <title>Isolation from cow dung.</title>
        <authorList>
            <person name="Ling L."/>
        </authorList>
    </citation>
    <scope>NUCLEOTIDE SEQUENCE [LARGE SCALE GENOMIC DNA]</scope>
    <source>
        <strain evidence="2 3">NEAU-LL90</strain>
    </source>
</reference>
<keyword evidence="3" id="KW-1185">Reference proteome</keyword>
<evidence type="ECO:0000313" key="3">
    <source>
        <dbReference type="Proteomes" id="UP000279275"/>
    </source>
</evidence>